<dbReference type="AlphaFoldDB" id="A0A7Y8XZK7"/>
<feature type="domain" description="Uracil-DNA glycosylase-like" evidence="1">
    <location>
        <begin position="6"/>
        <end position="157"/>
    </location>
</feature>
<dbReference type="EMBL" id="JACBJI010000001">
    <property type="protein sequence ID" value="NYA69849.1"/>
    <property type="molecule type" value="Genomic_DNA"/>
</dbReference>
<dbReference type="InterPro" id="IPR026353">
    <property type="entry name" value="Hypoxan-DNA_Glyclase"/>
</dbReference>
<dbReference type="SUPFAM" id="SSF52141">
    <property type="entry name" value="Uracil-DNA glycosylase-like"/>
    <property type="match status" value="1"/>
</dbReference>
<dbReference type="NCBIfam" id="TIGR04274">
    <property type="entry name" value="hypoxanDNAglyco"/>
    <property type="match status" value="1"/>
</dbReference>
<organism evidence="2 3">
    <name type="scientific">Flavobacterium agri</name>
    <dbReference type="NCBI Taxonomy" id="2743471"/>
    <lineage>
        <taxon>Bacteria</taxon>
        <taxon>Pseudomonadati</taxon>
        <taxon>Bacteroidota</taxon>
        <taxon>Flavobacteriia</taxon>
        <taxon>Flavobacteriales</taxon>
        <taxon>Flavobacteriaceae</taxon>
        <taxon>Flavobacterium</taxon>
    </lineage>
</organism>
<dbReference type="GO" id="GO:0033958">
    <property type="term" value="F:DNA-deoxyinosine glycosylase activity"/>
    <property type="evidence" value="ECO:0007669"/>
    <property type="project" value="UniProtKB-EC"/>
</dbReference>
<accession>A0A7Y8XZK7</accession>
<dbReference type="Proteomes" id="UP000535020">
    <property type="component" value="Unassembled WGS sequence"/>
</dbReference>
<evidence type="ECO:0000313" key="2">
    <source>
        <dbReference type="EMBL" id="NYA69849.1"/>
    </source>
</evidence>
<protein>
    <submittedName>
        <fullName evidence="2">DNA-deoxyinosine glycosylase</fullName>
        <ecNumber evidence="2">3.2.2.15</ecNumber>
    </submittedName>
</protein>
<dbReference type="InterPro" id="IPR036895">
    <property type="entry name" value="Uracil-DNA_glycosylase-like_sf"/>
</dbReference>
<dbReference type="EC" id="3.2.2.15" evidence="2"/>
<reference evidence="2 3" key="1">
    <citation type="submission" date="2020-07" db="EMBL/GenBank/DDBJ databases">
        <authorList>
            <person name="Sun Q."/>
        </authorList>
    </citation>
    <scope>NUCLEOTIDE SEQUENCE [LARGE SCALE GENOMIC DNA]</scope>
    <source>
        <strain evidence="2 3">MAH-1</strain>
    </source>
</reference>
<dbReference type="InterPro" id="IPR005122">
    <property type="entry name" value="Uracil-DNA_glycosylase-like"/>
</dbReference>
<gene>
    <name evidence="2" type="ORF">HZF10_02875</name>
</gene>
<dbReference type="CDD" id="cd10032">
    <property type="entry name" value="UDG-F6_HDG"/>
    <property type="match status" value="1"/>
</dbReference>
<keyword evidence="3" id="KW-1185">Reference proteome</keyword>
<dbReference type="SMART" id="SM00986">
    <property type="entry name" value="UDG"/>
    <property type="match status" value="1"/>
</dbReference>
<keyword evidence="2" id="KW-0326">Glycosidase</keyword>
<evidence type="ECO:0000259" key="1">
    <source>
        <dbReference type="SMART" id="SM00986"/>
    </source>
</evidence>
<dbReference type="Gene3D" id="3.40.470.10">
    <property type="entry name" value="Uracil-DNA glycosylase-like domain"/>
    <property type="match status" value="1"/>
</dbReference>
<comment type="caution">
    <text evidence="2">The sequence shown here is derived from an EMBL/GenBank/DDBJ whole genome shotgun (WGS) entry which is preliminary data.</text>
</comment>
<evidence type="ECO:0000313" key="3">
    <source>
        <dbReference type="Proteomes" id="UP000535020"/>
    </source>
</evidence>
<dbReference type="RefSeq" id="WP_176004670.1">
    <property type="nucleotide sequence ID" value="NZ_JABWMI010000005.1"/>
</dbReference>
<proteinExistence type="predicted"/>
<sequence>MICSFPALADANSKILVLGTMPGVQSLQKQQYYAHPQNAFWKILFSLFDELPVPSEFELRKKLLIENGIALWDVLESCHREGSLDSNIKNGIPNKIRELLAAYPNIKAVVFNGKESHRLFVKTFGDSISLPQIVMPSTSPANTMKFETKLESWSVIKKYLDRDSRIKVI</sequence>
<dbReference type="Pfam" id="PF03167">
    <property type="entry name" value="UDG"/>
    <property type="match status" value="1"/>
</dbReference>
<name>A0A7Y8XZK7_9FLAO</name>
<keyword evidence="2" id="KW-0378">Hydrolase</keyword>
<dbReference type="SMART" id="SM00987">
    <property type="entry name" value="UreE_C"/>
    <property type="match status" value="1"/>
</dbReference>